<dbReference type="Pfam" id="PF01590">
    <property type="entry name" value="GAF"/>
    <property type="match status" value="2"/>
</dbReference>
<evidence type="ECO:0000256" key="7">
    <source>
        <dbReference type="PIRSR" id="PIRSR623088-3"/>
    </source>
</evidence>
<feature type="binding site" evidence="6">
    <location>
        <position position="800"/>
    </location>
    <ligand>
        <name>AMP</name>
        <dbReference type="ChEBI" id="CHEBI:456215"/>
    </ligand>
</feature>
<comment type="cofactor">
    <cofactor evidence="8">
        <name>a divalent metal cation</name>
        <dbReference type="ChEBI" id="CHEBI:60240"/>
    </cofactor>
    <text evidence="8">Binds 2 divalent metal cations per subunit. Site 1 may preferentially bind zinc ions, while site 2 has a preference for magnesium and/or manganese ions.</text>
</comment>
<dbReference type="GO" id="GO:0046872">
    <property type="term" value="F:metal ion binding"/>
    <property type="evidence" value="ECO:0007669"/>
    <property type="project" value="UniProtKB-KW"/>
</dbReference>
<dbReference type="InParanoid" id="A0A1S3GXM6"/>
<evidence type="ECO:0000256" key="9">
    <source>
        <dbReference type="SAM" id="MobiDB-lite"/>
    </source>
</evidence>
<feature type="binding site" evidence="7">
    <location>
        <position position="637"/>
    </location>
    <ligand>
        <name>Zn(2+)</name>
        <dbReference type="ChEBI" id="CHEBI:29105"/>
        <label>1</label>
    </ligand>
</feature>
<feature type="active site" description="Proton donor" evidence="5">
    <location>
        <position position="596"/>
    </location>
</feature>
<dbReference type="PROSITE" id="PS51845">
    <property type="entry name" value="PDEASE_I_2"/>
    <property type="match status" value="1"/>
</dbReference>
<name>A0A1S3GXM6_LINAN</name>
<dbReference type="AlphaFoldDB" id="A0A1S3GXM6"/>
<dbReference type="FunFam" id="3.30.450.40:FF:000015">
    <property type="entry name" value="Phosphodiesterase"/>
    <property type="match status" value="1"/>
</dbReference>
<feature type="domain" description="PDEase" evidence="10">
    <location>
        <begin position="520"/>
        <end position="843"/>
    </location>
</feature>
<dbReference type="PRINTS" id="PR00387">
    <property type="entry name" value="PDIESTERASE1"/>
</dbReference>
<protein>
    <recommendedName>
        <fullName evidence="8">Phosphodiesterase</fullName>
        <ecNumber evidence="8">3.1.4.-</ecNumber>
    </recommendedName>
</protein>
<dbReference type="CDD" id="cd00077">
    <property type="entry name" value="HDc"/>
    <property type="match status" value="1"/>
</dbReference>
<dbReference type="SUPFAM" id="SSF109604">
    <property type="entry name" value="HD-domain/PDEase-like"/>
    <property type="match status" value="1"/>
</dbReference>
<reference evidence="12" key="1">
    <citation type="submission" date="2025-08" db="UniProtKB">
        <authorList>
            <consortium name="RefSeq"/>
        </authorList>
    </citation>
    <scope>IDENTIFICATION</scope>
    <source>
        <tissue evidence="12">Gonads</tissue>
    </source>
</reference>
<dbReference type="InterPro" id="IPR002073">
    <property type="entry name" value="PDEase_catalytic_dom"/>
</dbReference>
<dbReference type="OrthoDB" id="74705at2759"/>
<dbReference type="InterPro" id="IPR003607">
    <property type="entry name" value="HD/PDEase_dom"/>
</dbReference>
<feature type="binding site" evidence="7">
    <location>
        <position position="637"/>
    </location>
    <ligand>
        <name>Zn(2+)</name>
        <dbReference type="ChEBI" id="CHEBI:29105"/>
        <label>2</label>
    </ligand>
</feature>
<keyword evidence="2" id="KW-0140">cGMP</keyword>
<gene>
    <name evidence="12" type="primary">LOC106150401</name>
</gene>
<dbReference type="GO" id="GO:0046068">
    <property type="term" value="P:cGMP metabolic process"/>
    <property type="evidence" value="ECO:0007669"/>
    <property type="project" value="UniProtKB-ARBA"/>
</dbReference>
<feature type="binding site" evidence="6">
    <location>
        <begin position="596"/>
        <end position="600"/>
    </location>
    <ligand>
        <name>AMP</name>
        <dbReference type="ChEBI" id="CHEBI:456215"/>
    </ligand>
</feature>
<dbReference type="PANTHER" id="PTHR11347">
    <property type="entry name" value="CYCLIC NUCLEOTIDE PHOSPHODIESTERASE"/>
    <property type="match status" value="1"/>
</dbReference>
<evidence type="ECO:0000256" key="6">
    <source>
        <dbReference type="PIRSR" id="PIRSR623088-2"/>
    </source>
</evidence>
<feature type="compositionally biased region" description="Basic residues" evidence="9">
    <location>
        <begin position="885"/>
        <end position="899"/>
    </location>
</feature>
<feature type="binding site" evidence="6">
    <location>
        <position position="637"/>
    </location>
    <ligand>
        <name>AMP</name>
        <dbReference type="ChEBI" id="CHEBI:456215"/>
    </ligand>
</feature>
<feature type="binding site" evidence="7">
    <location>
        <position position="636"/>
    </location>
    <ligand>
        <name>Zn(2+)</name>
        <dbReference type="ChEBI" id="CHEBI:29105"/>
        <label>1</label>
    </ligand>
</feature>
<evidence type="ECO:0000259" key="10">
    <source>
        <dbReference type="PROSITE" id="PS51845"/>
    </source>
</evidence>
<dbReference type="Proteomes" id="UP000085678">
    <property type="component" value="Unplaced"/>
</dbReference>
<evidence type="ECO:0000256" key="3">
    <source>
        <dbReference type="ARBA" id="ARBA00022723"/>
    </source>
</evidence>
<dbReference type="Gene3D" id="1.10.1300.10">
    <property type="entry name" value="3'5'-cyclic nucleotide phosphodiesterase, catalytic domain"/>
    <property type="match status" value="1"/>
</dbReference>
<feature type="binding site" evidence="6">
    <location>
        <position position="747"/>
    </location>
    <ligand>
        <name>AMP</name>
        <dbReference type="ChEBI" id="CHEBI:456215"/>
    </ligand>
</feature>
<keyword evidence="4 8" id="KW-0378">Hydrolase</keyword>
<dbReference type="InterPro" id="IPR023174">
    <property type="entry name" value="PDEase_CS"/>
</dbReference>
<keyword evidence="3 7" id="KW-0479">Metal-binding</keyword>
<dbReference type="InterPro" id="IPR003018">
    <property type="entry name" value="GAF"/>
</dbReference>
<feature type="binding site" evidence="7">
    <location>
        <position position="600"/>
    </location>
    <ligand>
        <name>Zn(2+)</name>
        <dbReference type="ChEBI" id="CHEBI:29105"/>
        <label>1</label>
    </ligand>
</feature>
<dbReference type="Gene3D" id="3.30.450.40">
    <property type="match status" value="2"/>
</dbReference>
<dbReference type="Pfam" id="PF00233">
    <property type="entry name" value="PDEase_I"/>
    <property type="match status" value="1"/>
</dbReference>
<dbReference type="InterPro" id="IPR023088">
    <property type="entry name" value="PDEase"/>
</dbReference>
<evidence type="ECO:0000256" key="5">
    <source>
        <dbReference type="PIRSR" id="PIRSR623088-1"/>
    </source>
</evidence>
<evidence type="ECO:0000256" key="8">
    <source>
        <dbReference type="RuleBase" id="RU363067"/>
    </source>
</evidence>
<accession>A0A1S3GXM6</accession>
<dbReference type="KEGG" id="lak:106150401"/>
<feature type="region of interest" description="Disordered" evidence="9">
    <location>
        <begin position="840"/>
        <end position="899"/>
    </location>
</feature>
<dbReference type="STRING" id="7574.A0A1S3GXM6"/>
<feature type="binding site" evidence="7">
    <location>
        <position position="747"/>
    </location>
    <ligand>
        <name>Zn(2+)</name>
        <dbReference type="ChEBI" id="CHEBI:29105"/>
        <label>1</label>
    </ligand>
</feature>
<dbReference type="InterPro" id="IPR029016">
    <property type="entry name" value="GAF-like_dom_sf"/>
</dbReference>
<dbReference type="RefSeq" id="XP_013378615.1">
    <property type="nucleotide sequence ID" value="XM_013523161.1"/>
</dbReference>
<dbReference type="FunCoup" id="A0A1S3GXM6">
    <property type="interactions" value="225"/>
</dbReference>
<comment type="similarity">
    <text evidence="1 8">Belongs to the cyclic nucleotide phosphodiesterase family.</text>
</comment>
<dbReference type="SMART" id="SM00065">
    <property type="entry name" value="GAF"/>
    <property type="match status" value="2"/>
</dbReference>
<dbReference type="FunFam" id="1.10.1300.10:FF:000003">
    <property type="entry name" value="Phosphodiesterase"/>
    <property type="match status" value="1"/>
</dbReference>
<keyword evidence="11" id="KW-1185">Reference proteome</keyword>
<dbReference type="GeneID" id="106150401"/>
<dbReference type="GO" id="GO:0007165">
    <property type="term" value="P:signal transduction"/>
    <property type="evidence" value="ECO:0007669"/>
    <property type="project" value="InterPro"/>
</dbReference>
<evidence type="ECO:0000256" key="1">
    <source>
        <dbReference type="ARBA" id="ARBA00007648"/>
    </source>
</evidence>
<organism evidence="11 12">
    <name type="scientific">Lingula anatina</name>
    <name type="common">Brachiopod</name>
    <name type="synonym">Lingula unguis</name>
    <dbReference type="NCBI Taxonomy" id="7574"/>
    <lineage>
        <taxon>Eukaryota</taxon>
        <taxon>Metazoa</taxon>
        <taxon>Spiralia</taxon>
        <taxon>Lophotrochozoa</taxon>
        <taxon>Brachiopoda</taxon>
        <taxon>Linguliformea</taxon>
        <taxon>Lingulata</taxon>
        <taxon>Lingulida</taxon>
        <taxon>Linguloidea</taxon>
        <taxon>Lingulidae</taxon>
        <taxon>Lingula</taxon>
    </lineage>
</organism>
<evidence type="ECO:0000256" key="2">
    <source>
        <dbReference type="ARBA" id="ARBA00022535"/>
    </source>
</evidence>
<dbReference type="FunFam" id="3.30.450.40:FF:000031">
    <property type="entry name" value="Phosphodiesterase"/>
    <property type="match status" value="1"/>
</dbReference>
<sequence length="899" mass="102462">MAATTPQVTREAVEYYLSSNLEFTSNWIVNNATDDMIHQWKVRRGWLATHSAGGHDSDLLDSPTDFPSMLSSKNSITENMFKNYISGNRKFTPRPRKMLTSLRQMSERELFMELIRDIANELDVNVLCHKILANVSTLTNSDRGSLFLARGSKNNRYLVSKLFDVTESSTLEDTLQNEENEIRVPVGKGIAGHVALTKETVNIKNAYEDPRFNNEVDLKTGYKTHSILCMPILNYEGDVIGVAQIINKRTGDEVHEFTEDDVEVFKNYLTFCGIGITNAQLFELSVEEYKRNQMLLKLARGIFEEQSSLEKLVQKIMIEAQELLRCERCSVYLIEEEVAEEQDPKYLKRGSVTSMPEIELISTNGRKEPKDIVFAKAFDLFMKDKGTIRLLSEKDLVNSKNAEIARYVASTHETLNISDVQSDTRFSRQEGTEEEEDGFQLQNMLCMPIYNSQHCIIGITQLMNKMNKHPFYERDMNMFEAFAIFCGLGIHNTQMYENAVKLSAKQSVALEVLSYHAMASKEETAALKNSHIPSAKKLNLYSFDFDDLPLGEDLTLQATIRMFLELDLVNKFHLSYEVLCRWLCSVRKNYRPVTYHNWRHAFNVAQTMFTMFTTGKMRNMLTDLEVIGLIVACLCHDLDHRGTNNAFQLKVDSPLAVLYSTSTMEHHHFDHSILILNSEGNNIFENLSPEDYRKVIKILESAILATDLALYFKKRGNFQTLVERGEKKFVTEEKKELLRNMMMTACDVSAITKPWPIQQRVAKLVASEFFEQGDIEKSQLNLKPHAMMDREKEDELPKMQVGFIDAICMPLYKMLAQLKPSLQHLHSGCVSNRKEWQSMADGHEVTAKKQQQNGSHAGVVHAQEGGSQGTDKTKLTTSSSPGKTSHVRSKKKSKACSVL</sequence>
<evidence type="ECO:0000256" key="4">
    <source>
        <dbReference type="ARBA" id="ARBA00022801"/>
    </source>
</evidence>
<dbReference type="InterPro" id="IPR036971">
    <property type="entry name" value="PDEase_catalytic_dom_sf"/>
</dbReference>
<dbReference type="EC" id="3.1.4.-" evidence="8"/>
<dbReference type="PROSITE" id="PS00126">
    <property type="entry name" value="PDEASE_I_1"/>
    <property type="match status" value="1"/>
</dbReference>
<dbReference type="SUPFAM" id="SSF55781">
    <property type="entry name" value="GAF domain-like"/>
    <property type="match status" value="2"/>
</dbReference>
<dbReference type="GO" id="GO:0004114">
    <property type="term" value="F:3',5'-cyclic-nucleotide phosphodiesterase activity"/>
    <property type="evidence" value="ECO:0007669"/>
    <property type="project" value="InterPro"/>
</dbReference>
<evidence type="ECO:0000313" key="12">
    <source>
        <dbReference type="RefSeq" id="XP_013378615.1"/>
    </source>
</evidence>
<proteinExistence type="inferred from homology"/>
<evidence type="ECO:0000313" key="11">
    <source>
        <dbReference type="Proteomes" id="UP000085678"/>
    </source>
</evidence>
<dbReference type="SMART" id="SM00471">
    <property type="entry name" value="HDc"/>
    <property type="match status" value="1"/>
</dbReference>